<dbReference type="InterPro" id="IPR004107">
    <property type="entry name" value="Integrase_SAM-like_N"/>
</dbReference>
<feature type="active site" evidence="11">
    <location>
        <position position="278"/>
    </location>
</feature>
<dbReference type="InterPro" id="IPR011931">
    <property type="entry name" value="Recomb_XerC"/>
</dbReference>
<evidence type="ECO:0000256" key="5">
    <source>
        <dbReference type="ARBA" id="ARBA00022618"/>
    </source>
</evidence>
<evidence type="ECO:0000259" key="13">
    <source>
        <dbReference type="PROSITE" id="PS51900"/>
    </source>
</evidence>
<dbReference type="GO" id="GO:0005737">
    <property type="term" value="C:cytoplasm"/>
    <property type="evidence" value="ECO:0007669"/>
    <property type="project" value="UniProtKB-SubCell"/>
</dbReference>
<evidence type="ECO:0000256" key="10">
    <source>
        <dbReference type="ARBA" id="ARBA00023306"/>
    </source>
</evidence>
<evidence type="ECO:0000256" key="3">
    <source>
        <dbReference type="ARBA" id="ARBA00015804"/>
    </source>
</evidence>
<accession>A0A5B0WSC3</accession>
<dbReference type="InterPro" id="IPR023009">
    <property type="entry name" value="Tyrosine_recombinase_XerC/XerD"/>
</dbReference>
<feature type="active site" description="O-(3'-phospho-DNA)-tyrosine intermediate" evidence="11">
    <location>
        <position position="310"/>
    </location>
</feature>
<keyword evidence="6 11" id="KW-0159">Chromosome partition</keyword>
<dbReference type="PANTHER" id="PTHR30349">
    <property type="entry name" value="PHAGE INTEGRASE-RELATED"/>
    <property type="match status" value="1"/>
</dbReference>
<dbReference type="GO" id="GO:0009037">
    <property type="term" value="F:tyrosine-based site-specific recombinase activity"/>
    <property type="evidence" value="ECO:0007669"/>
    <property type="project" value="UniProtKB-UniRule"/>
</dbReference>
<comment type="subunit">
    <text evidence="11">Forms a cyclic heterotetrameric complex composed of two molecules of XerC and two molecules of XerD.</text>
</comment>
<evidence type="ECO:0000256" key="7">
    <source>
        <dbReference type="ARBA" id="ARBA00022908"/>
    </source>
</evidence>
<dbReference type="NCBIfam" id="NF001399">
    <property type="entry name" value="PRK00283.1"/>
    <property type="match status" value="1"/>
</dbReference>
<keyword evidence="4 11" id="KW-0963">Cytoplasm</keyword>
<evidence type="ECO:0000256" key="2">
    <source>
        <dbReference type="ARBA" id="ARBA00006657"/>
    </source>
</evidence>
<dbReference type="Gene3D" id="1.10.150.130">
    <property type="match status" value="1"/>
</dbReference>
<evidence type="ECO:0000259" key="12">
    <source>
        <dbReference type="PROSITE" id="PS51898"/>
    </source>
</evidence>
<comment type="similarity">
    <text evidence="2 11">Belongs to the 'phage' integrase family. XerC subfamily.</text>
</comment>
<keyword evidence="8 11" id="KW-0238">DNA-binding</keyword>
<dbReference type="GO" id="GO:0006313">
    <property type="term" value="P:DNA transposition"/>
    <property type="evidence" value="ECO:0007669"/>
    <property type="project" value="UniProtKB-UniRule"/>
</dbReference>
<comment type="subcellular location">
    <subcellularLocation>
        <location evidence="1 11">Cytoplasm</location>
    </subcellularLocation>
</comment>
<comment type="function">
    <text evidence="11">Site-specific tyrosine recombinase, which acts by catalyzing the cutting and rejoining of the recombining DNA molecules. The XerC-XerD complex is essential to convert dimers of the bacterial chromosome into monomers to permit their segregation at cell division. It also contributes to the segregational stability of plasmids.</text>
</comment>
<dbReference type="HAMAP" id="MF_01808">
    <property type="entry name" value="Recomb_XerC_XerD"/>
    <property type="match status" value="1"/>
</dbReference>
<feature type="domain" description="Core-binding (CB)" evidence="13">
    <location>
        <begin position="34"/>
        <end position="120"/>
    </location>
</feature>
<keyword evidence="7 11" id="KW-0229">DNA integration</keyword>
<feature type="active site" evidence="11">
    <location>
        <position position="275"/>
    </location>
</feature>
<dbReference type="SUPFAM" id="SSF56349">
    <property type="entry name" value="DNA breaking-rejoining enzymes"/>
    <property type="match status" value="1"/>
</dbReference>
<evidence type="ECO:0000256" key="1">
    <source>
        <dbReference type="ARBA" id="ARBA00004496"/>
    </source>
</evidence>
<dbReference type="PROSITE" id="PS51898">
    <property type="entry name" value="TYR_RECOMBINASE"/>
    <property type="match status" value="1"/>
</dbReference>
<feature type="active site" evidence="11">
    <location>
        <position position="301"/>
    </location>
</feature>
<feature type="domain" description="Tyr recombinase" evidence="12">
    <location>
        <begin position="141"/>
        <end position="323"/>
    </location>
</feature>
<evidence type="ECO:0000313" key="15">
    <source>
        <dbReference type="Proteomes" id="UP000323708"/>
    </source>
</evidence>
<evidence type="ECO:0000256" key="8">
    <source>
        <dbReference type="ARBA" id="ARBA00023125"/>
    </source>
</evidence>
<dbReference type="Proteomes" id="UP000323708">
    <property type="component" value="Unassembled WGS sequence"/>
</dbReference>
<gene>
    <name evidence="11 14" type="primary">xerC</name>
    <name evidence="14" type="ORF">F0M18_16145</name>
</gene>
<dbReference type="AlphaFoldDB" id="A0A5B0WSC3"/>
<organism evidence="14 15">
    <name type="scientific">Pseudohalioglobus sediminis</name>
    <dbReference type="NCBI Taxonomy" id="2606449"/>
    <lineage>
        <taxon>Bacteria</taxon>
        <taxon>Pseudomonadati</taxon>
        <taxon>Pseudomonadota</taxon>
        <taxon>Gammaproteobacteria</taxon>
        <taxon>Cellvibrionales</taxon>
        <taxon>Halieaceae</taxon>
        <taxon>Pseudohalioglobus</taxon>
    </lineage>
</organism>
<dbReference type="Pfam" id="PF00589">
    <property type="entry name" value="Phage_integrase"/>
    <property type="match status" value="1"/>
</dbReference>
<reference evidence="14 15" key="1">
    <citation type="submission" date="2019-09" db="EMBL/GenBank/DDBJ databases">
        <authorList>
            <person name="Chen X.-Y."/>
        </authorList>
    </citation>
    <scope>NUCLEOTIDE SEQUENCE [LARGE SCALE GENOMIC DNA]</scope>
    <source>
        <strain evidence="14 15">NY5</strain>
    </source>
</reference>
<keyword evidence="9 11" id="KW-0233">DNA recombination</keyword>
<dbReference type="InterPro" id="IPR002104">
    <property type="entry name" value="Integrase_catalytic"/>
</dbReference>
<sequence length="335" mass="37302">MPIATPPIWAPCSSRTLPTSSSGCCRGCAETMSATLAESCGEFIDYLRDVRQLSQHTLSNYSRDLDSLQRFSASQGIRSALDLDESHIRAWVSQLHRRGLAGSSIQRSLSAARSFFNYLGRMNGHPRNPAASVQAPRRPRRLPKTLDADQVDSYLTFQDEGPTALRDRAIAELFYSSGLRLAELAAINMDDLDRHSGLLTVTGKGNKTRTLPVGKAALAAIEQWLQVRPEHTASDDADRALFISNRGQRISARNIQARLKLQGRKTGMRQDVHPHMLRHSFASHMLESSGDLRAVQELLGHANISTTQIYTHLDFQHLAKVYDAAHPRARRRKTD</sequence>
<proteinExistence type="inferred from homology"/>
<keyword evidence="15" id="KW-1185">Reference proteome</keyword>
<dbReference type="CDD" id="cd00798">
    <property type="entry name" value="INT_XerDC_C"/>
    <property type="match status" value="1"/>
</dbReference>
<dbReference type="InterPro" id="IPR010998">
    <property type="entry name" value="Integrase_recombinase_N"/>
</dbReference>
<dbReference type="GO" id="GO:0007059">
    <property type="term" value="P:chromosome segregation"/>
    <property type="evidence" value="ECO:0007669"/>
    <property type="project" value="UniProtKB-UniRule"/>
</dbReference>
<dbReference type="InterPro" id="IPR050090">
    <property type="entry name" value="Tyrosine_recombinase_XerCD"/>
</dbReference>
<dbReference type="InterPro" id="IPR011010">
    <property type="entry name" value="DNA_brk_join_enz"/>
</dbReference>
<evidence type="ECO:0000256" key="4">
    <source>
        <dbReference type="ARBA" id="ARBA00022490"/>
    </source>
</evidence>
<feature type="active site" evidence="11">
    <location>
        <position position="180"/>
    </location>
</feature>
<dbReference type="PROSITE" id="PS51900">
    <property type="entry name" value="CB"/>
    <property type="match status" value="1"/>
</dbReference>
<comment type="caution">
    <text evidence="14">The sequence shown here is derived from an EMBL/GenBank/DDBJ whole genome shotgun (WGS) entry which is preliminary data.</text>
</comment>
<evidence type="ECO:0000256" key="11">
    <source>
        <dbReference type="HAMAP-Rule" id="MF_01808"/>
    </source>
</evidence>
<dbReference type="NCBIfam" id="TIGR02224">
    <property type="entry name" value="recomb_XerC"/>
    <property type="match status" value="1"/>
</dbReference>
<evidence type="ECO:0000313" key="14">
    <source>
        <dbReference type="EMBL" id="KAA1189205.1"/>
    </source>
</evidence>
<protein>
    <recommendedName>
        <fullName evidence="3 11">Tyrosine recombinase XerC</fullName>
    </recommendedName>
</protein>
<dbReference type="PANTHER" id="PTHR30349:SF81">
    <property type="entry name" value="TYROSINE RECOMBINASE XERC"/>
    <property type="match status" value="1"/>
</dbReference>
<dbReference type="Pfam" id="PF02899">
    <property type="entry name" value="Phage_int_SAM_1"/>
    <property type="match status" value="1"/>
</dbReference>
<dbReference type="EMBL" id="VTUX01000008">
    <property type="protein sequence ID" value="KAA1189205.1"/>
    <property type="molecule type" value="Genomic_DNA"/>
</dbReference>
<keyword evidence="10 11" id="KW-0131">Cell cycle</keyword>
<dbReference type="GO" id="GO:0051301">
    <property type="term" value="P:cell division"/>
    <property type="evidence" value="ECO:0007669"/>
    <property type="project" value="UniProtKB-UniRule"/>
</dbReference>
<evidence type="ECO:0000256" key="6">
    <source>
        <dbReference type="ARBA" id="ARBA00022829"/>
    </source>
</evidence>
<keyword evidence="5 11" id="KW-0132">Cell division</keyword>
<name>A0A5B0WSC3_9GAMM</name>
<evidence type="ECO:0000256" key="9">
    <source>
        <dbReference type="ARBA" id="ARBA00023172"/>
    </source>
</evidence>
<dbReference type="Gene3D" id="1.10.443.10">
    <property type="entry name" value="Intergrase catalytic core"/>
    <property type="match status" value="1"/>
</dbReference>
<dbReference type="InterPro" id="IPR013762">
    <property type="entry name" value="Integrase-like_cat_sf"/>
</dbReference>
<feature type="active site" evidence="11">
    <location>
        <position position="204"/>
    </location>
</feature>
<dbReference type="GO" id="GO:0003677">
    <property type="term" value="F:DNA binding"/>
    <property type="evidence" value="ECO:0007669"/>
    <property type="project" value="UniProtKB-UniRule"/>
</dbReference>
<dbReference type="InterPro" id="IPR044068">
    <property type="entry name" value="CB"/>
</dbReference>